<name>A0ABS0VYL3_9GAMM</name>
<organism evidence="2 3">
    <name type="scientific">Proteus penneri</name>
    <dbReference type="NCBI Taxonomy" id="102862"/>
    <lineage>
        <taxon>Bacteria</taxon>
        <taxon>Pseudomonadati</taxon>
        <taxon>Pseudomonadota</taxon>
        <taxon>Gammaproteobacteria</taxon>
        <taxon>Enterobacterales</taxon>
        <taxon>Morganellaceae</taxon>
        <taxon>Proteus</taxon>
    </lineage>
</organism>
<evidence type="ECO:0000313" key="2">
    <source>
        <dbReference type="EMBL" id="MBJ2116133.1"/>
    </source>
</evidence>
<evidence type="ECO:0000313" key="3">
    <source>
        <dbReference type="Proteomes" id="UP000619976"/>
    </source>
</evidence>
<dbReference type="InterPro" id="IPR032494">
    <property type="entry name" value="Phage_TTP_N"/>
</dbReference>
<keyword evidence="3" id="KW-1185">Reference proteome</keyword>
<comment type="caution">
    <text evidence="2">The sequence shown here is derived from an EMBL/GenBank/DDBJ whole genome shotgun (WGS) entry which is preliminary data.</text>
</comment>
<sequence>MTTSLTPIKGTGTTLWLYLGENNPLEAPFSDTDWIKIAKVKELQPGEMTAESQDDTYLDDENSNWKITTQGEKSAGEASITLAWLPNESGQKEIIRWFDKGSVRYYRIRFPNGAVDIYQGWVSALGKTVTAKEMITRTIKITNNGRPTLAEILPNPPVIIETVTQLTEEEE</sequence>
<evidence type="ECO:0000259" key="1">
    <source>
        <dbReference type="Pfam" id="PF16461"/>
    </source>
</evidence>
<gene>
    <name evidence="2" type="ORF">JFQ69_00385</name>
</gene>
<dbReference type="Proteomes" id="UP000619976">
    <property type="component" value="Unassembled WGS sequence"/>
</dbReference>
<accession>A0ABS0VYL3</accession>
<dbReference type="Pfam" id="PF16461">
    <property type="entry name" value="Phage_TTP_12"/>
    <property type="match status" value="1"/>
</dbReference>
<feature type="domain" description="Lambda phage tail tube protein N-terminal" evidence="1">
    <location>
        <begin position="16"/>
        <end position="150"/>
    </location>
</feature>
<proteinExistence type="predicted"/>
<protein>
    <submittedName>
        <fullName evidence="2">Phage tail protein</fullName>
    </submittedName>
</protein>
<reference evidence="2 3" key="1">
    <citation type="submission" date="2020-12" db="EMBL/GenBank/DDBJ databases">
        <title>Enhanced detection system for hospital associated transmission using whole genome sequencing surveillance.</title>
        <authorList>
            <person name="Harrison L.H."/>
            <person name="Van Tyne D."/>
            <person name="Marsh J.W."/>
            <person name="Griffith M.P."/>
            <person name="Snyder D.J."/>
            <person name="Cooper V.S."/>
            <person name="Mustapha M."/>
        </authorList>
    </citation>
    <scope>NUCLEOTIDE SEQUENCE [LARGE SCALE GENOMIC DNA]</scope>
    <source>
        <strain evidence="2 3">PR00195</strain>
    </source>
</reference>
<dbReference type="EMBL" id="JAEKCB010000001">
    <property type="protein sequence ID" value="MBJ2116133.1"/>
    <property type="molecule type" value="Genomic_DNA"/>
</dbReference>
<dbReference type="Gene3D" id="4.10.410.40">
    <property type="match status" value="1"/>
</dbReference>